<feature type="transmembrane region" description="Helical" evidence="1">
    <location>
        <begin position="162"/>
        <end position="182"/>
    </location>
</feature>
<keyword evidence="1" id="KW-1133">Transmembrane helix</keyword>
<evidence type="ECO:0000313" key="2">
    <source>
        <dbReference type="EMBL" id="THG15821.1"/>
    </source>
</evidence>
<dbReference type="PANTHER" id="PTHR33133">
    <property type="entry name" value="OS08G0107100 PROTEIN-RELATED"/>
    <property type="match status" value="1"/>
</dbReference>
<protein>
    <submittedName>
        <fullName evidence="2">Uncharacterized protein</fullName>
    </submittedName>
</protein>
<sequence length="310" mass="34262">MAGEPFSPCSGTTIPANNTAGIFREAMKLPVKNEKLMVQVFFLVLSPFSLLVLLHYLLAGPLMQKVEDTYETSTLDPKDTRALIAIEIPFVISFIFVSLFGISITIYSSALIYRGKTSSLMELVSWIVSIWKKPVITLIHVLILIIGYIVVSLISIKLTGLIGSYICNWVLGLVVASIYLYLASVSILGFVISIVEDDCFGSEAIGKARRIIRGRKIQGSSIVLILTLLSIPIYVMFHVTTTDDDDELGPVARFAFMFIATVLFCISNLFNFMVFTVFQFECKRSHGESLSLETEKIGPGYVLVSTVTDP</sequence>
<accession>A0A4S4EH59</accession>
<feature type="transmembrane region" description="Helical" evidence="1">
    <location>
        <begin position="255"/>
        <end position="278"/>
    </location>
</feature>
<feature type="transmembrane region" description="Helical" evidence="1">
    <location>
        <begin position="217"/>
        <end position="235"/>
    </location>
</feature>
<dbReference type="AlphaFoldDB" id="A0A4S4EH59"/>
<feature type="transmembrane region" description="Helical" evidence="1">
    <location>
        <begin position="36"/>
        <end position="58"/>
    </location>
</feature>
<name>A0A4S4EH59_CAMSN</name>
<evidence type="ECO:0000256" key="1">
    <source>
        <dbReference type="SAM" id="Phobius"/>
    </source>
</evidence>
<dbReference type="Proteomes" id="UP000306102">
    <property type="component" value="Unassembled WGS sequence"/>
</dbReference>
<proteinExistence type="predicted"/>
<keyword evidence="1" id="KW-0472">Membrane</keyword>
<dbReference type="PANTHER" id="PTHR33133:SF27">
    <property type="entry name" value="G-PROTEIN COUPLED RECEPTORS FAMILY 1 PROFILE DOMAIN-CONTAINING PROTEIN"/>
    <property type="match status" value="1"/>
</dbReference>
<gene>
    <name evidence="2" type="ORF">TEA_007996</name>
</gene>
<keyword evidence="3" id="KW-1185">Reference proteome</keyword>
<evidence type="ECO:0000313" key="3">
    <source>
        <dbReference type="Proteomes" id="UP000306102"/>
    </source>
</evidence>
<reference evidence="2 3" key="1">
    <citation type="journal article" date="2018" name="Proc. Natl. Acad. Sci. U.S.A.">
        <title>Draft genome sequence of Camellia sinensis var. sinensis provides insights into the evolution of the tea genome and tea quality.</title>
        <authorList>
            <person name="Wei C."/>
            <person name="Yang H."/>
            <person name="Wang S."/>
            <person name="Zhao J."/>
            <person name="Liu C."/>
            <person name="Gao L."/>
            <person name="Xia E."/>
            <person name="Lu Y."/>
            <person name="Tai Y."/>
            <person name="She G."/>
            <person name="Sun J."/>
            <person name="Cao H."/>
            <person name="Tong W."/>
            <person name="Gao Q."/>
            <person name="Li Y."/>
            <person name="Deng W."/>
            <person name="Jiang X."/>
            <person name="Wang W."/>
            <person name="Chen Q."/>
            <person name="Zhang S."/>
            <person name="Li H."/>
            <person name="Wu J."/>
            <person name="Wang P."/>
            <person name="Li P."/>
            <person name="Shi C."/>
            <person name="Zheng F."/>
            <person name="Jian J."/>
            <person name="Huang B."/>
            <person name="Shan D."/>
            <person name="Shi M."/>
            <person name="Fang C."/>
            <person name="Yue Y."/>
            <person name="Li F."/>
            <person name="Li D."/>
            <person name="Wei S."/>
            <person name="Han B."/>
            <person name="Jiang C."/>
            <person name="Yin Y."/>
            <person name="Xia T."/>
            <person name="Zhang Z."/>
            <person name="Bennetzen J.L."/>
            <person name="Zhao S."/>
            <person name="Wan X."/>
        </authorList>
    </citation>
    <scope>NUCLEOTIDE SEQUENCE [LARGE SCALE GENOMIC DNA]</scope>
    <source>
        <strain evidence="3">cv. Shuchazao</strain>
        <tissue evidence="2">Leaf</tissue>
    </source>
</reference>
<feature type="transmembrane region" description="Helical" evidence="1">
    <location>
        <begin position="88"/>
        <end position="113"/>
    </location>
</feature>
<dbReference type="EMBL" id="SDRB02004463">
    <property type="protein sequence ID" value="THG15821.1"/>
    <property type="molecule type" value="Genomic_DNA"/>
</dbReference>
<feature type="transmembrane region" description="Helical" evidence="1">
    <location>
        <begin position="134"/>
        <end position="156"/>
    </location>
</feature>
<comment type="caution">
    <text evidence="2">The sequence shown here is derived from an EMBL/GenBank/DDBJ whole genome shotgun (WGS) entry which is preliminary data.</text>
</comment>
<keyword evidence="1" id="KW-0812">Transmembrane</keyword>
<organism evidence="2 3">
    <name type="scientific">Camellia sinensis var. sinensis</name>
    <name type="common">China tea</name>
    <dbReference type="NCBI Taxonomy" id="542762"/>
    <lineage>
        <taxon>Eukaryota</taxon>
        <taxon>Viridiplantae</taxon>
        <taxon>Streptophyta</taxon>
        <taxon>Embryophyta</taxon>
        <taxon>Tracheophyta</taxon>
        <taxon>Spermatophyta</taxon>
        <taxon>Magnoliopsida</taxon>
        <taxon>eudicotyledons</taxon>
        <taxon>Gunneridae</taxon>
        <taxon>Pentapetalae</taxon>
        <taxon>asterids</taxon>
        <taxon>Ericales</taxon>
        <taxon>Theaceae</taxon>
        <taxon>Camellia</taxon>
    </lineage>
</organism>